<keyword evidence="2" id="KW-1185">Reference proteome</keyword>
<accession>A0A7G7G2D8</accession>
<geneLocation type="plasmid" evidence="1 2">
    <name>unnamed2</name>
</geneLocation>
<reference evidence="1 2" key="1">
    <citation type="journal article" date="2018" name="Int. J. Syst. Evol. Microbiol.">
        <title>Adhaeribacter swui sp. nov., isolated from wet mud.</title>
        <authorList>
            <person name="Kim D.U."/>
            <person name="Kim K.W."/>
            <person name="Kang M.S."/>
            <person name="Kim J.Y."/>
            <person name="Jang J.H."/>
            <person name="Kim M.K."/>
        </authorList>
    </citation>
    <scope>NUCLEOTIDE SEQUENCE [LARGE SCALE GENOMIC DNA]</scope>
    <source>
        <strain evidence="1 2">KCTC 52873</strain>
        <plasmid evidence="1">unnamed2</plasmid>
    </source>
</reference>
<dbReference type="KEGG" id="aswu:HUW51_00770"/>
<dbReference type="RefSeq" id="WP_185269988.1">
    <property type="nucleotide sequence ID" value="NZ_CP055155.1"/>
</dbReference>
<gene>
    <name evidence="1" type="ORF">HUW51_00770</name>
</gene>
<dbReference type="Proteomes" id="UP000515237">
    <property type="component" value="Plasmid unnamed2"/>
</dbReference>
<keyword evidence="1" id="KW-0614">Plasmid</keyword>
<evidence type="ECO:0000313" key="1">
    <source>
        <dbReference type="EMBL" id="QNF31322.1"/>
    </source>
</evidence>
<name>A0A7G7G2D8_9BACT</name>
<protein>
    <submittedName>
        <fullName evidence="1">Uncharacterized protein</fullName>
    </submittedName>
</protein>
<sequence>MVTDEKEISIHSQPLYPADSENAIFQMNEQFAFYDHISIQVISEPVPSAFRVVITFD</sequence>
<evidence type="ECO:0000313" key="2">
    <source>
        <dbReference type="Proteomes" id="UP000515237"/>
    </source>
</evidence>
<proteinExistence type="predicted"/>
<dbReference type="AlphaFoldDB" id="A0A7G7G2D8"/>
<organism evidence="1 2">
    <name type="scientific">Adhaeribacter swui</name>
    <dbReference type="NCBI Taxonomy" id="2086471"/>
    <lineage>
        <taxon>Bacteria</taxon>
        <taxon>Pseudomonadati</taxon>
        <taxon>Bacteroidota</taxon>
        <taxon>Cytophagia</taxon>
        <taxon>Cytophagales</taxon>
        <taxon>Hymenobacteraceae</taxon>
        <taxon>Adhaeribacter</taxon>
    </lineage>
</organism>
<dbReference type="EMBL" id="CP055155">
    <property type="protein sequence ID" value="QNF31322.1"/>
    <property type="molecule type" value="Genomic_DNA"/>
</dbReference>